<reference evidence="1 2" key="1">
    <citation type="submission" date="2023-07" db="EMBL/GenBank/DDBJ databases">
        <title>Sorghum-associated microbial communities from plants grown in Nebraska, USA.</title>
        <authorList>
            <person name="Schachtman D."/>
        </authorList>
    </citation>
    <scope>NUCLEOTIDE SEQUENCE [LARGE SCALE GENOMIC DNA]</scope>
    <source>
        <strain evidence="1 2">DS1314</strain>
    </source>
</reference>
<keyword evidence="2" id="KW-1185">Reference proteome</keyword>
<organism evidence="1 2">
    <name type="scientific">Paenibacillus tundrae</name>
    <dbReference type="NCBI Taxonomy" id="528187"/>
    <lineage>
        <taxon>Bacteria</taxon>
        <taxon>Bacillati</taxon>
        <taxon>Bacillota</taxon>
        <taxon>Bacilli</taxon>
        <taxon>Bacillales</taxon>
        <taxon>Paenibacillaceae</taxon>
        <taxon>Paenibacillus</taxon>
    </lineage>
</organism>
<accession>A0ABT9WHH0</accession>
<dbReference type="EMBL" id="JAUSTI010000012">
    <property type="protein sequence ID" value="MDQ0172489.1"/>
    <property type="molecule type" value="Genomic_DNA"/>
</dbReference>
<protein>
    <submittedName>
        <fullName evidence="1">Uncharacterized protein</fullName>
    </submittedName>
</protein>
<gene>
    <name evidence="1" type="ORF">J2T19_003979</name>
</gene>
<name>A0ABT9WHH0_9BACL</name>
<evidence type="ECO:0000313" key="2">
    <source>
        <dbReference type="Proteomes" id="UP001233836"/>
    </source>
</evidence>
<sequence>MEIGVGHFSRFTTYDQGRDKHVKGDCPYSEDV</sequence>
<dbReference type="Proteomes" id="UP001233836">
    <property type="component" value="Unassembled WGS sequence"/>
</dbReference>
<evidence type="ECO:0000313" key="1">
    <source>
        <dbReference type="EMBL" id="MDQ0172489.1"/>
    </source>
</evidence>
<proteinExistence type="predicted"/>
<comment type="caution">
    <text evidence="1">The sequence shown here is derived from an EMBL/GenBank/DDBJ whole genome shotgun (WGS) entry which is preliminary data.</text>
</comment>